<evidence type="ECO:0000313" key="2">
    <source>
        <dbReference type="Proteomes" id="UP000299102"/>
    </source>
</evidence>
<dbReference type="Proteomes" id="UP000299102">
    <property type="component" value="Unassembled WGS sequence"/>
</dbReference>
<name>A0A4C1Y4I7_EUMVA</name>
<dbReference type="AlphaFoldDB" id="A0A4C1Y4I7"/>
<protein>
    <submittedName>
        <fullName evidence="1">Uncharacterized protein</fullName>
    </submittedName>
</protein>
<accession>A0A4C1Y4I7</accession>
<dbReference type="EMBL" id="BGZK01001087">
    <property type="protein sequence ID" value="GBP70806.1"/>
    <property type="molecule type" value="Genomic_DNA"/>
</dbReference>
<evidence type="ECO:0000313" key="1">
    <source>
        <dbReference type="EMBL" id="GBP70806.1"/>
    </source>
</evidence>
<reference evidence="1 2" key="1">
    <citation type="journal article" date="2019" name="Commun. Biol.">
        <title>The bagworm genome reveals a unique fibroin gene that provides high tensile strength.</title>
        <authorList>
            <person name="Kono N."/>
            <person name="Nakamura H."/>
            <person name="Ohtoshi R."/>
            <person name="Tomita M."/>
            <person name="Numata K."/>
            <person name="Arakawa K."/>
        </authorList>
    </citation>
    <scope>NUCLEOTIDE SEQUENCE [LARGE SCALE GENOMIC DNA]</scope>
</reference>
<organism evidence="1 2">
    <name type="scientific">Eumeta variegata</name>
    <name type="common">Bagworm moth</name>
    <name type="synonym">Eumeta japonica</name>
    <dbReference type="NCBI Taxonomy" id="151549"/>
    <lineage>
        <taxon>Eukaryota</taxon>
        <taxon>Metazoa</taxon>
        <taxon>Ecdysozoa</taxon>
        <taxon>Arthropoda</taxon>
        <taxon>Hexapoda</taxon>
        <taxon>Insecta</taxon>
        <taxon>Pterygota</taxon>
        <taxon>Neoptera</taxon>
        <taxon>Endopterygota</taxon>
        <taxon>Lepidoptera</taxon>
        <taxon>Glossata</taxon>
        <taxon>Ditrysia</taxon>
        <taxon>Tineoidea</taxon>
        <taxon>Psychidae</taxon>
        <taxon>Oiketicinae</taxon>
        <taxon>Eumeta</taxon>
    </lineage>
</organism>
<sequence length="79" mass="8521">MTRRGQRDLPLAAPAGRRPRSLEKYGNGFGLSAKKFCFGFNRDIAAGFRSSMLCSAGPELDVIPSLGIVENAAKTEIFS</sequence>
<keyword evidence="2" id="KW-1185">Reference proteome</keyword>
<proteinExistence type="predicted"/>
<gene>
    <name evidence="1" type="ORF">EVAR_54319_1</name>
</gene>
<comment type="caution">
    <text evidence="1">The sequence shown here is derived from an EMBL/GenBank/DDBJ whole genome shotgun (WGS) entry which is preliminary data.</text>
</comment>